<evidence type="ECO:0000256" key="1">
    <source>
        <dbReference type="ARBA" id="ARBA00022669"/>
    </source>
</evidence>
<dbReference type="InterPro" id="IPR052059">
    <property type="entry name" value="CR_Ser/Thr_kinase"/>
</dbReference>
<dbReference type="PROSITE" id="PS50011">
    <property type="entry name" value="PROTEIN_KINASE_DOM"/>
    <property type="match status" value="1"/>
</dbReference>
<feature type="non-terminal residue" evidence="12">
    <location>
        <position position="662"/>
    </location>
</feature>
<dbReference type="PROSITE" id="PS00774">
    <property type="entry name" value="CHITINASE_19_2"/>
    <property type="match status" value="1"/>
</dbReference>
<dbReference type="PROSITE" id="PS00773">
    <property type="entry name" value="CHITINASE_19_1"/>
    <property type="match status" value="1"/>
</dbReference>
<evidence type="ECO:0000256" key="6">
    <source>
        <dbReference type="PROSITE-ProRule" id="PRU00261"/>
    </source>
</evidence>
<feature type="transmembrane region" description="Helical" evidence="8">
    <location>
        <begin position="298"/>
        <end position="320"/>
    </location>
</feature>
<dbReference type="InterPro" id="IPR001002">
    <property type="entry name" value="Chitin-bd_1"/>
</dbReference>
<dbReference type="EMBL" id="JAHRHJ020000005">
    <property type="protein sequence ID" value="KAH9316649.1"/>
    <property type="molecule type" value="Genomic_DNA"/>
</dbReference>
<dbReference type="CDD" id="cd00325">
    <property type="entry name" value="chitinase_GH19"/>
    <property type="match status" value="1"/>
</dbReference>
<keyword evidence="13" id="KW-1185">Reference proteome</keyword>
<dbReference type="Gene3D" id="3.30.60.10">
    <property type="entry name" value="Endochitinase-like"/>
    <property type="match status" value="1"/>
</dbReference>
<dbReference type="PROSITE" id="PS50941">
    <property type="entry name" value="CHIT_BIND_I_2"/>
    <property type="match status" value="1"/>
</dbReference>
<dbReference type="OMA" id="QCSGNDI"/>
<dbReference type="CDD" id="cd00035">
    <property type="entry name" value="ChtBD1"/>
    <property type="match status" value="1"/>
</dbReference>
<dbReference type="SUPFAM" id="SSF57016">
    <property type="entry name" value="Plant lectins/antimicrobial peptides"/>
    <property type="match status" value="1"/>
</dbReference>
<keyword evidence="8" id="KW-0812">Transmembrane</keyword>
<dbReference type="GO" id="GO:0006032">
    <property type="term" value="P:chitin catabolic process"/>
    <property type="evidence" value="ECO:0007669"/>
    <property type="project" value="InterPro"/>
</dbReference>
<feature type="region of interest" description="Disordered" evidence="7">
    <location>
        <begin position="638"/>
        <end position="662"/>
    </location>
</feature>
<feature type="signal peptide" evidence="9">
    <location>
        <begin position="1"/>
        <end position="28"/>
    </location>
</feature>
<comment type="caution">
    <text evidence="6">Lacks conserved residue(s) required for the propagation of feature annotation.</text>
</comment>
<keyword evidence="5" id="KW-0067">ATP-binding</keyword>
<evidence type="ECO:0000259" key="10">
    <source>
        <dbReference type="PROSITE" id="PS50011"/>
    </source>
</evidence>
<accession>A0AA38G8W8</accession>
<keyword evidence="3" id="KW-0547">Nucleotide-binding</keyword>
<feature type="disulfide bond" evidence="6">
    <location>
        <begin position="38"/>
        <end position="52"/>
    </location>
</feature>
<dbReference type="InterPro" id="IPR023346">
    <property type="entry name" value="Lysozyme-like_dom_sf"/>
</dbReference>
<organism evidence="12 13">
    <name type="scientific">Taxus chinensis</name>
    <name type="common">Chinese yew</name>
    <name type="synonym">Taxus wallichiana var. chinensis</name>
    <dbReference type="NCBI Taxonomy" id="29808"/>
    <lineage>
        <taxon>Eukaryota</taxon>
        <taxon>Viridiplantae</taxon>
        <taxon>Streptophyta</taxon>
        <taxon>Embryophyta</taxon>
        <taxon>Tracheophyta</taxon>
        <taxon>Spermatophyta</taxon>
        <taxon>Pinopsida</taxon>
        <taxon>Pinidae</taxon>
        <taxon>Conifers II</taxon>
        <taxon>Cupressales</taxon>
        <taxon>Taxaceae</taxon>
        <taxon>Taxus</taxon>
    </lineage>
</organism>
<keyword evidence="1 6" id="KW-0147">Chitin-binding</keyword>
<dbReference type="CDD" id="cd14066">
    <property type="entry name" value="STKc_IRAK"/>
    <property type="match status" value="1"/>
</dbReference>
<feature type="chain" id="PRO_5041358567" description="Protein kinase domain-containing protein" evidence="9">
    <location>
        <begin position="29"/>
        <end position="662"/>
    </location>
</feature>
<dbReference type="GO" id="GO:0005524">
    <property type="term" value="F:ATP binding"/>
    <property type="evidence" value="ECO:0007669"/>
    <property type="project" value="UniProtKB-KW"/>
</dbReference>
<keyword evidence="8" id="KW-1133">Transmembrane helix</keyword>
<dbReference type="Gene3D" id="1.10.510.10">
    <property type="entry name" value="Transferase(Phosphotransferase) domain 1"/>
    <property type="match status" value="1"/>
</dbReference>
<dbReference type="InterPro" id="IPR000726">
    <property type="entry name" value="Glyco_hydro_19_cat"/>
</dbReference>
<evidence type="ECO:0000256" key="2">
    <source>
        <dbReference type="ARBA" id="ARBA00022679"/>
    </source>
</evidence>
<protein>
    <recommendedName>
        <fullName evidence="14">Protein kinase domain-containing protein</fullName>
    </recommendedName>
</protein>
<dbReference type="SUPFAM" id="SSF53955">
    <property type="entry name" value="Lysozyme-like"/>
    <property type="match status" value="1"/>
</dbReference>
<gene>
    <name evidence="12" type="ORF">KI387_025276</name>
</gene>
<evidence type="ECO:0000256" key="5">
    <source>
        <dbReference type="ARBA" id="ARBA00022840"/>
    </source>
</evidence>
<evidence type="ECO:0000259" key="11">
    <source>
        <dbReference type="PROSITE" id="PS50941"/>
    </source>
</evidence>
<dbReference type="GO" id="GO:0004568">
    <property type="term" value="F:chitinase activity"/>
    <property type="evidence" value="ECO:0007669"/>
    <property type="project" value="InterPro"/>
</dbReference>
<evidence type="ECO:0008006" key="14">
    <source>
        <dbReference type="Google" id="ProtNLM"/>
    </source>
</evidence>
<keyword evidence="4" id="KW-0418">Kinase</keyword>
<proteinExistence type="predicted"/>
<dbReference type="SMART" id="SM00220">
    <property type="entry name" value="S_TKc"/>
    <property type="match status" value="1"/>
</dbReference>
<dbReference type="InterPro" id="IPR036861">
    <property type="entry name" value="Endochitinase-like_sf"/>
</dbReference>
<sequence>TMKTRMGISLNWVCALLFLLDSLEVVCGQNCGCSSEVCCSQYGYGGNSTDYCGAGCREGPCTAKNSNTSSGDFNAVKETKTKDLFNSILSGATEDCEGKDFYTYDSFIAAANTFPAFGRTGSAEVARKEMAAFSSNVVFMIGEFCYINAIGSNDSTMIDCDETNTQYPCTKGRSYHGRGPFQLSWNYNYGPAGDYLKLDLLNQPDLVSTNSTISFETSLWYWMINTDSHTGIVSGQGFIEVVKKLDNTACNRPKDVALRVDSYNTYCQQLGVDPGTNLACDTTATSTSTEGRRKYKKLIPILLGSIGGATLLCFLFLFVCRLHIRQRRRHKPATYLNVLLSEPCDSLQGTLADGKEIAIKKLFVTQSSQASEEFLTEIKIVSGFLHRNLVRLLGCCHKGQERFLVYEFMPYRSLDKHLFGERGIYLNWAERFKIITGTARGLAYLHEHSHAPIVHRDIKTPNILLDENLQPKIADFGLAKLFPEDKTHLTTRVGGTIGYTAPEYAVHGQLTQKADVYSYGVVVLEIVSGKKCSNTGFPPPLELLLQWAWNSYERNESVVIVDPKLEFDRMSEKDQTKTSRVIYIALLCTQGSPTQRPSMSNVLSMLTNDTEILDVPTPPALLDLQTDLTPMPRPVISVTSSSTSGVSSSTSHGSISLSLFPR</sequence>
<dbReference type="InterPro" id="IPR008271">
    <property type="entry name" value="Ser/Thr_kinase_AS"/>
</dbReference>
<dbReference type="Pfam" id="PF07714">
    <property type="entry name" value="PK_Tyr_Ser-Thr"/>
    <property type="match status" value="1"/>
</dbReference>
<keyword evidence="2" id="KW-0808">Transferase</keyword>
<dbReference type="PROSITE" id="PS00108">
    <property type="entry name" value="PROTEIN_KINASE_ST"/>
    <property type="match status" value="1"/>
</dbReference>
<name>A0AA38G8W8_TAXCH</name>
<dbReference type="GO" id="GO:0008061">
    <property type="term" value="F:chitin binding"/>
    <property type="evidence" value="ECO:0007669"/>
    <property type="project" value="UniProtKB-UniRule"/>
</dbReference>
<evidence type="ECO:0000256" key="7">
    <source>
        <dbReference type="SAM" id="MobiDB-lite"/>
    </source>
</evidence>
<dbReference type="GO" id="GO:0004672">
    <property type="term" value="F:protein kinase activity"/>
    <property type="evidence" value="ECO:0007669"/>
    <property type="project" value="InterPro"/>
</dbReference>
<reference evidence="12 13" key="1">
    <citation type="journal article" date="2021" name="Nat. Plants">
        <title>The Taxus genome provides insights into paclitaxel biosynthesis.</title>
        <authorList>
            <person name="Xiong X."/>
            <person name="Gou J."/>
            <person name="Liao Q."/>
            <person name="Li Y."/>
            <person name="Zhou Q."/>
            <person name="Bi G."/>
            <person name="Li C."/>
            <person name="Du R."/>
            <person name="Wang X."/>
            <person name="Sun T."/>
            <person name="Guo L."/>
            <person name="Liang H."/>
            <person name="Lu P."/>
            <person name="Wu Y."/>
            <person name="Zhang Z."/>
            <person name="Ro D.K."/>
            <person name="Shang Y."/>
            <person name="Huang S."/>
            <person name="Yan J."/>
        </authorList>
    </citation>
    <scope>NUCLEOTIDE SEQUENCE [LARGE SCALE GENOMIC DNA]</scope>
    <source>
        <strain evidence="12">Ta-2019</strain>
    </source>
</reference>
<dbReference type="AlphaFoldDB" id="A0AA38G8W8"/>
<evidence type="ECO:0000256" key="9">
    <source>
        <dbReference type="SAM" id="SignalP"/>
    </source>
</evidence>
<dbReference type="Gene3D" id="3.30.200.20">
    <property type="entry name" value="Phosphorylase Kinase, domain 1"/>
    <property type="match status" value="1"/>
</dbReference>
<evidence type="ECO:0000256" key="4">
    <source>
        <dbReference type="ARBA" id="ARBA00022777"/>
    </source>
</evidence>
<evidence type="ECO:0000256" key="3">
    <source>
        <dbReference type="ARBA" id="ARBA00022741"/>
    </source>
</evidence>
<dbReference type="PANTHER" id="PTHR47973">
    <property type="entry name" value="CYSTEINE-RICH RECEPTOR-LIKE PROTEIN KINASE 3"/>
    <property type="match status" value="1"/>
</dbReference>
<dbReference type="FunFam" id="1.10.510.10:FF:000336">
    <property type="entry name" value="Cysteine-rich receptor-like protein kinase 2"/>
    <property type="match status" value="1"/>
</dbReference>
<keyword evidence="8" id="KW-0472">Membrane</keyword>
<dbReference type="InterPro" id="IPR001245">
    <property type="entry name" value="Ser-Thr/Tyr_kinase_cat_dom"/>
</dbReference>
<dbReference type="Gene3D" id="1.10.530.10">
    <property type="match status" value="1"/>
</dbReference>
<dbReference type="SUPFAM" id="SSF56112">
    <property type="entry name" value="Protein kinase-like (PK-like)"/>
    <property type="match status" value="1"/>
</dbReference>
<dbReference type="GO" id="GO:0016998">
    <property type="term" value="P:cell wall macromolecule catabolic process"/>
    <property type="evidence" value="ECO:0007669"/>
    <property type="project" value="InterPro"/>
</dbReference>
<comment type="caution">
    <text evidence="12">The sequence shown here is derived from an EMBL/GenBank/DDBJ whole genome shotgun (WGS) entry which is preliminary data.</text>
</comment>
<dbReference type="Proteomes" id="UP000824469">
    <property type="component" value="Unassembled WGS sequence"/>
</dbReference>
<evidence type="ECO:0000313" key="12">
    <source>
        <dbReference type="EMBL" id="KAH9316649.1"/>
    </source>
</evidence>
<dbReference type="Gene3D" id="3.30.20.10">
    <property type="entry name" value="Endochitinase, domain 2"/>
    <property type="match status" value="1"/>
</dbReference>
<dbReference type="Pfam" id="PF00182">
    <property type="entry name" value="Glyco_hydro_19"/>
    <property type="match status" value="1"/>
</dbReference>
<dbReference type="SMART" id="SM00270">
    <property type="entry name" value="ChtBD1"/>
    <property type="match status" value="1"/>
</dbReference>
<dbReference type="InterPro" id="IPR000719">
    <property type="entry name" value="Prot_kinase_dom"/>
</dbReference>
<keyword evidence="9" id="KW-0732">Signal</keyword>
<dbReference type="InterPro" id="IPR011009">
    <property type="entry name" value="Kinase-like_dom_sf"/>
</dbReference>
<evidence type="ECO:0000256" key="8">
    <source>
        <dbReference type="SAM" id="Phobius"/>
    </source>
</evidence>
<keyword evidence="6" id="KW-1015">Disulfide bond</keyword>
<evidence type="ECO:0000313" key="13">
    <source>
        <dbReference type="Proteomes" id="UP000824469"/>
    </source>
</evidence>
<dbReference type="FunFam" id="3.30.20.10:FF:000001">
    <property type="entry name" value="Endochitinase (Chitinase)"/>
    <property type="match status" value="1"/>
</dbReference>
<feature type="domain" description="Chitin-binding type-1" evidence="11">
    <location>
        <begin position="28"/>
        <end position="63"/>
    </location>
</feature>
<feature type="domain" description="Protein kinase" evidence="10">
    <location>
        <begin position="295"/>
        <end position="613"/>
    </location>
</feature>